<accession>A0A4Q8ADP5</accession>
<keyword evidence="2" id="KW-1185">Reference proteome</keyword>
<proteinExistence type="predicted"/>
<name>A0A4Q8ADP5_9MICC</name>
<protein>
    <submittedName>
        <fullName evidence="1">Uncharacterized protein</fullName>
    </submittedName>
</protein>
<evidence type="ECO:0000313" key="2">
    <source>
        <dbReference type="Proteomes" id="UP000292685"/>
    </source>
</evidence>
<dbReference type="EMBL" id="SHLA01000001">
    <property type="protein sequence ID" value="RZU61753.1"/>
    <property type="molecule type" value="Genomic_DNA"/>
</dbReference>
<dbReference type="RefSeq" id="WP_130450190.1">
    <property type="nucleotide sequence ID" value="NZ_SHLA01000001.1"/>
</dbReference>
<evidence type="ECO:0000313" key="1">
    <source>
        <dbReference type="EMBL" id="RZU61753.1"/>
    </source>
</evidence>
<comment type="caution">
    <text evidence="1">The sequence shown here is derived from an EMBL/GenBank/DDBJ whole genome shotgun (WGS) entry which is preliminary data.</text>
</comment>
<gene>
    <name evidence="1" type="ORF">EV380_1331</name>
</gene>
<dbReference type="AlphaFoldDB" id="A0A4Q8ADP5"/>
<organism evidence="1 2">
    <name type="scientific">Zhihengliuella halotolerans</name>
    <dbReference type="NCBI Taxonomy" id="370736"/>
    <lineage>
        <taxon>Bacteria</taxon>
        <taxon>Bacillati</taxon>
        <taxon>Actinomycetota</taxon>
        <taxon>Actinomycetes</taxon>
        <taxon>Micrococcales</taxon>
        <taxon>Micrococcaceae</taxon>
        <taxon>Zhihengliuella</taxon>
    </lineage>
</organism>
<reference evidence="1 2" key="1">
    <citation type="submission" date="2019-02" db="EMBL/GenBank/DDBJ databases">
        <title>Sequencing the genomes of 1000 actinobacteria strains.</title>
        <authorList>
            <person name="Klenk H.-P."/>
        </authorList>
    </citation>
    <scope>NUCLEOTIDE SEQUENCE [LARGE SCALE GENOMIC DNA]</scope>
    <source>
        <strain evidence="1 2">DSM 17364</strain>
    </source>
</reference>
<sequence length="86" mass="9251">MNGNRAPGALCEVIICVDRRDGAAWAQTLIAPPGTKYVYVTPRSPDGVRGRRARAVHVTERMRDHPRLAKLKEGCAPALVVGSSDA</sequence>
<dbReference type="Proteomes" id="UP000292685">
    <property type="component" value="Unassembled WGS sequence"/>
</dbReference>